<dbReference type="RefSeq" id="WP_115270163.1">
    <property type="nucleotide sequence ID" value="NZ_CASFEE010000026.1"/>
</dbReference>
<dbReference type="Pfam" id="PF01687">
    <property type="entry name" value="Flavokinase"/>
    <property type="match status" value="1"/>
</dbReference>
<evidence type="ECO:0000256" key="5">
    <source>
        <dbReference type="ARBA" id="ARBA00022679"/>
    </source>
</evidence>
<dbReference type="UniPathway" id="UPA00276">
    <property type="reaction ID" value="UER00406"/>
</dbReference>
<dbReference type="OrthoDB" id="9803667at2"/>
<dbReference type="InterPro" id="IPR023468">
    <property type="entry name" value="Riboflavin_kinase"/>
</dbReference>
<protein>
    <recommendedName>
        <fullName evidence="14">Riboflavin biosynthesis protein</fullName>
    </recommendedName>
    <domain>
        <recommendedName>
            <fullName evidence="14">Riboflavin kinase</fullName>
            <ecNumber evidence="14">2.7.1.26</ecNumber>
        </recommendedName>
        <alternativeName>
            <fullName evidence="14">Flavokinase</fullName>
        </alternativeName>
    </domain>
    <domain>
        <recommendedName>
            <fullName evidence="14">FMN adenylyltransferase</fullName>
            <ecNumber evidence="14">2.7.7.2</ecNumber>
        </recommendedName>
        <alternativeName>
            <fullName evidence="14">FAD pyrophosphorylase</fullName>
        </alternativeName>
        <alternativeName>
            <fullName evidence="14">FAD synthase</fullName>
        </alternativeName>
    </domain>
</protein>
<dbReference type="GO" id="GO:0008531">
    <property type="term" value="F:riboflavin kinase activity"/>
    <property type="evidence" value="ECO:0007669"/>
    <property type="project" value="UniProtKB-UniRule"/>
</dbReference>
<evidence type="ECO:0000256" key="3">
    <source>
        <dbReference type="ARBA" id="ARBA00022630"/>
    </source>
</evidence>
<evidence type="ECO:0000256" key="9">
    <source>
        <dbReference type="ARBA" id="ARBA00022827"/>
    </source>
</evidence>
<dbReference type="EC" id="2.7.1.26" evidence="14"/>
<keyword evidence="6 14" id="KW-0548">Nucleotidyltransferase</keyword>
<dbReference type="PANTHER" id="PTHR22749">
    <property type="entry name" value="RIBOFLAVIN KINASE/FMN ADENYLYLTRANSFERASE"/>
    <property type="match status" value="1"/>
</dbReference>
<dbReference type="AlphaFoldDB" id="A0A377GYP3"/>
<accession>A0A377GYP3</accession>
<dbReference type="PANTHER" id="PTHR22749:SF6">
    <property type="entry name" value="RIBOFLAVIN KINASE"/>
    <property type="match status" value="1"/>
</dbReference>
<dbReference type="EC" id="2.7.7.2" evidence="14"/>
<dbReference type="GO" id="GO:0009231">
    <property type="term" value="P:riboflavin biosynthetic process"/>
    <property type="evidence" value="ECO:0007669"/>
    <property type="project" value="InterPro"/>
</dbReference>
<keyword evidence="5 14" id="KW-0808">Transferase</keyword>
<evidence type="ECO:0000256" key="1">
    <source>
        <dbReference type="ARBA" id="ARBA00004726"/>
    </source>
</evidence>
<gene>
    <name evidence="16" type="primary">ribF</name>
    <name evidence="16" type="ORF">NCTC10723_01115</name>
</gene>
<keyword evidence="11" id="KW-0511">Multifunctional enzyme</keyword>
<dbReference type="CDD" id="cd02064">
    <property type="entry name" value="FAD_synthetase_N"/>
    <property type="match status" value="1"/>
</dbReference>
<dbReference type="InterPro" id="IPR002606">
    <property type="entry name" value="Riboflavin_kinase_bac"/>
</dbReference>
<dbReference type="UniPathway" id="UPA00277">
    <property type="reaction ID" value="UER00407"/>
</dbReference>
<evidence type="ECO:0000256" key="8">
    <source>
        <dbReference type="ARBA" id="ARBA00022777"/>
    </source>
</evidence>
<dbReference type="Gene3D" id="3.40.50.620">
    <property type="entry name" value="HUPs"/>
    <property type="match status" value="1"/>
</dbReference>
<keyword evidence="4 14" id="KW-0288">FMN</keyword>
<dbReference type="InterPro" id="IPR004821">
    <property type="entry name" value="Cyt_trans-like"/>
</dbReference>
<evidence type="ECO:0000256" key="12">
    <source>
        <dbReference type="ARBA" id="ARBA00047880"/>
    </source>
</evidence>
<evidence type="ECO:0000256" key="7">
    <source>
        <dbReference type="ARBA" id="ARBA00022741"/>
    </source>
</evidence>
<evidence type="ECO:0000256" key="10">
    <source>
        <dbReference type="ARBA" id="ARBA00022840"/>
    </source>
</evidence>
<keyword evidence="9 14" id="KW-0274">FAD</keyword>
<dbReference type="NCBIfam" id="TIGR00125">
    <property type="entry name" value="cyt_tran_rel"/>
    <property type="match status" value="1"/>
</dbReference>
<evidence type="ECO:0000256" key="2">
    <source>
        <dbReference type="ARBA" id="ARBA00005201"/>
    </source>
</evidence>
<evidence type="ECO:0000256" key="13">
    <source>
        <dbReference type="ARBA" id="ARBA00049494"/>
    </source>
</evidence>
<comment type="pathway">
    <text evidence="1 14">Cofactor biosynthesis; FAD biosynthesis; FAD from FMN: step 1/1.</text>
</comment>
<dbReference type="SUPFAM" id="SSF52374">
    <property type="entry name" value="Nucleotidylyl transferase"/>
    <property type="match status" value="1"/>
</dbReference>
<proteinExistence type="inferred from homology"/>
<keyword evidence="3 14" id="KW-0285">Flavoprotein</keyword>
<organism evidence="16 17">
    <name type="scientific">Fusobacterium necrogenes</name>
    <dbReference type="NCBI Taxonomy" id="858"/>
    <lineage>
        <taxon>Bacteria</taxon>
        <taxon>Fusobacteriati</taxon>
        <taxon>Fusobacteriota</taxon>
        <taxon>Fusobacteriia</taxon>
        <taxon>Fusobacteriales</taxon>
        <taxon>Fusobacteriaceae</taxon>
        <taxon>Fusobacterium</taxon>
    </lineage>
</organism>
<dbReference type="NCBIfam" id="NF004162">
    <property type="entry name" value="PRK05627.1-5"/>
    <property type="match status" value="1"/>
</dbReference>
<evidence type="ECO:0000259" key="15">
    <source>
        <dbReference type="SMART" id="SM00904"/>
    </source>
</evidence>
<dbReference type="EMBL" id="UGGU01000003">
    <property type="protein sequence ID" value="STO31661.1"/>
    <property type="molecule type" value="Genomic_DNA"/>
</dbReference>
<comment type="catalytic activity">
    <reaction evidence="12 14">
        <text>riboflavin + ATP = FMN + ADP + H(+)</text>
        <dbReference type="Rhea" id="RHEA:14357"/>
        <dbReference type="ChEBI" id="CHEBI:15378"/>
        <dbReference type="ChEBI" id="CHEBI:30616"/>
        <dbReference type="ChEBI" id="CHEBI:57986"/>
        <dbReference type="ChEBI" id="CHEBI:58210"/>
        <dbReference type="ChEBI" id="CHEBI:456216"/>
        <dbReference type="EC" id="2.7.1.26"/>
    </reaction>
</comment>
<dbReference type="GO" id="GO:0003919">
    <property type="term" value="F:FMN adenylyltransferase activity"/>
    <property type="evidence" value="ECO:0007669"/>
    <property type="project" value="UniProtKB-UniRule"/>
</dbReference>
<dbReference type="InterPro" id="IPR014729">
    <property type="entry name" value="Rossmann-like_a/b/a_fold"/>
</dbReference>
<dbReference type="Gene3D" id="2.40.30.30">
    <property type="entry name" value="Riboflavin kinase-like"/>
    <property type="match status" value="1"/>
</dbReference>
<evidence type="ECO:0000256" key="14">
    <source>
        <dbReference type="PIRNR" id="PIRNR004491"/>
    </source>
</evidence>
<evidence type="ECO:0000256" key="11">
    <source>
        <dbReference type="ARBA" id="ARBA00023268"/>
    </source>
</evidence>
<comment type="pathway">
    <text evidence="2 14">Cofactor biosynthesis; FMN biosynthesis; FMN from riboflavin (ATP route): step 1/1.</text>
</comment>
<keyword evidence="7 14" id="KW-0547">Nucleotide-binding</keyword>
<dbReference type="GO" id="GO:0006747">
    <property type="term" value="P:FAD biosynthetic process"/>
    <property type="evidence" value="ECO:0007669"/>
    <property type="project" value="UniProtKB-UniRule"/>
</dbReference>
<reference evidence="16 17" key="1">
    <citation type="submission" date="2018-06" db="EMBL/GenBank/DDBJ databases">
        <authorList>
            <consortium name="Pathogen Informatics"/>
            <person name="Doyle S."/>
        </authorList>
    </citation>
    <scope>NUCLEOTIDE SEQUENCE [LARGE SCALE GENOMIC DNA]</scope>
    <source>
        <strain evidence="16 17">NCTC10723</strain>
    </source>
</reference>
<keyword evidence="10 14" id="KW-0067">ATP-binding</keyword>
<evidence type="ECO:0000256" key="4">
    <source>
        <dbReference type="ARBA" id="ARBA00022643"/>
    </source>
</evidence>
<evidence type="ECO:0000313" key="16">
    <source>
        <dbReference type="EMBL" id="STO31661.1"/>
    </source>
</evidence>
<evidence type="ECO:0000313" key="17">
    <source>
        <dbReference type="Proteomes" id="UP000255328"/>
    </source>
</evidence>
<dbReference type="GO" id="GO:0005524">
    <property type="term" value="F:ATP binding"/>
    <property type="evidence" value="ECO:0007669"/>
    <property type="project" value="UniProtKB-UniRule"/>
</dbReference>
<dbReference type="NCBIfam" id="TIGR00083">
    <property type="entry name" value="ribF"/>
    <property type="match status" value="1"/>
</dbReference>
<keyword evidence="8 14" id="KW-0418">Kinase</keyword>
<name>A0A377GYP3_9FUSO</name>
<evidence type="ECO:0000256" key="6">
    <source>
        <dbReference type="ARBA" id="ARBA00022695"/>
    </source>
</evidence>
<feature type="domain" description="Riboflavin kinase" evidence="15">
    <location>
        <begin position="182"/>
        <end position="307"/>
    </location>
</feature>
<dbReference type="SMART" id="SM00904">
    <property type="entry name" value="Flavokinase"/>
    <property type="match status" value="1"/>
</dbReference>
<dbReference type="GO" id="GO:0009398">
    <property type="term" value="P:FMN biosynthetic process"/>
    <property type="evidence" value="ECO:0007669"/>
    <property type="project" value="UniProtKB-UniRule"/>
</dbReference>
<dbReference type="PIRSF" id="PIRSF004491">
    <property type="entry name" value="FAD_Synth"/>
    <property type="match status" value="1"/>
</dbReference>
<comment type="catalytic activity">
    <reaction evidence="13 14">
        <text>FMN + ATP + H(+) = FAD + diphosphate</text>
        <dbReference type="Rhea" id="RHEA:17237"/>
        <dbReference type="ChEBI" id="CHEBI:15378"/>
        <dbReference type="ChEBI" id="CHEBI:30616"/>
        <dbReference type="ChEBI" id="CHEBI:33019"/>
        <dbReference type="ChEBI" id="CHEBI:57692"/>
        <dbReference type="ChEBI" id="CHEBI:58210"/>
        <dbReference type="EC" id="2.7.7.2"/>
    </reaction>
</comment>
<dbReference type="InterPro" id="IPR023465">
    <property type="entry name" value="Riboflavin_kinase_dom_sf"/>
</dbReference>
<dbReference type="SUPFAM" id="SSF82114">
    <property type="entry name" value="Riboflavin kinase-like"/>
    <property type="match status" value="1"/>
</dbReference>
<comment type="similarity">
    <text evidence="14">Belongs to the ribF family.</text>
</comment>
<dbReference type="InterPro" id="IPR015864">
    <property type="entry name" value="FAD_synthase"/>
</dbReference>
<keyword evidence="17" id="KW-1185">Reference proteome</keyword>
<dbReference type="Pfam" id="PF06574">
    <property type="entry name" value="FAD_syn"/>
    <property type="match status" value="1"/>
</dbReference>
<dbReference type="InterPro" id="IPR015865">
    <property type="entry name" value="Riboflavin_kinase_bac/euk"/>
</dbReference>
<sequence length="318" mass="36157">MKIIENVLKLEESLKNSYVAIGTFDGVHYGHQKLIKEAIEKAKLNNGKSVVFTFSSHPMELIDALRAPKLINTIEEKIYLLEQMGVDCVILQSFTTEFANLTADEFTDILKEKVGSKEIFIGFNFSFGEGGKAKAKDLVKLGEKRGVIVHEMPAVHMNGNLISSTFLRKRILHTDILEINRYLGHRFLIMGEVVHGRKIARELGFPTANIKIATRLYPKNGIYGARVRIEGEDFYRDGVVNIGVNPTLKPGEKSVEVNILNFDEFIYGKVISVELEQYLREEKKFSSIEELKKVIGNDVKVWTKVVKERKYGYSIKDR</sequence>
<dbReference type="Proteomes" id="UP000255328">
    <property type="component" value="Unassembled WGS sequence"/>
</dbReference>
<dbReference type="FunFam" id="3.40.50.620:FF:000021">
    <property type="entry name" value="Riboflavin biosynthesis protein"/>
    <property type="match status" value="1"/>
</dbReference>